<dbReference type="Gene3D" id="1.10.10.10">
    <property type="entry name" value="Winged helix-like DNA-binding domain superfamily/Winged helix DNA-binding domain"/>
    <property type="match status" value="1"/>
</dbReference>
<keyword evidence="2" id="KW-0238">DNA-binding</keyword>
<dbReference type="GO" id="GO:0003677">
    <property type="term" value="F:DNA binding"/>
    <property type="evidence" value="ECO:0007669"/>
    <property type="project" value="UniProtKB-KW"/>
</dbReference>
<feature type="domain" description="Winged helix DNA-binding" evidence="1">
    <location>
        <begin position="14"/>
        <end position="92"/>
    </location>
</feature>
<protein>
    <submittedName>
        <fullName evidence="2">Winged helix DNA-binding domain-containing protein</fullName>
    </submittedName>
</protein>
<evidence type="ECO:0000313" key="2">
    <source>
        <dbReference type="EMBL" id="SNT44204.1"/>
    </source>
</evidence>
<dbReference type="SUPFAM" id="SSF46785">
    <property type="entry name" value="Winged helix' DNA-binding domain"/>
    <property type="match status" value="1"/>
</dbReference>
<sequence>MIGGLDPVIHAPKRLAAMAILANAPSVSFRFLREQLDLAESDLSKQMSTLESAGYVTSTKGGRGKGASTTYKMTTAGQQAYDAHCAALRTLIGR</sequence>
<dbReference type="PANTHER" id="PTHR37318">
    <property type="entry name" value="BSL7504 PROTEIN"/>
    <property type="match status" value="1"/>
</dbReference>
<dbReference type="InterPro" id="IPR027395">
    <property type="entry name" value="WH_DNA-bd_dom"/>
</dbReference>
<dbReference type="OrthoDB" id="4952043at2"/>
<proteinExistence type="predicted"/>
<accession>A0A239MQ16</accession>
<keyword evidence="3" id="KW-1185">Reference proteome</keyword>
<dbReference type="Pfam" id="PF13601">
    <property type="entry name" value="HTH_34"/>
    <property type="match status" value="1"/>
</dbReference>
<evidence type="ECO:0000259" key="1">
    <source>
        <dbReference type="Pfam" id="PF13601"/>
    </source>
</evidence>
<organism evidence="2 3">
    <name type="scientific">Asanoa hainanensis</name>
    <dbReference type="NCBI Taxonomy" id="560556"/>
    <lineage>
        <taxon>Bacteria</taxon>
        <taxon>Bacillati</taxon>
        <taxon>Actinomycetota</taxon>
        <taxon>Actinomycetes</taxon>
        <taxon>Micromonosporales</taxon>
        <taxon>Micromonosporaceae</taxon>
        <taxon>Asanoa</taxon>
    </lineage>
</organism>
<dbReference type="InterPro" id="IPR036390">
    <property type="entry name" value="WH_DNA-bd_sf"/>
</dbReference>
<dbReference type="Proteomes" id="UP000198362">
    <property type="component" value="Unassembled WGS sequence"/>
</dbReference>
<dbReference type="InterPro" id="IPR036388">
    <property type="entry name" value="WH-like_DNA-bd_sf"/>
</dbReference>
<dbReference type="PANTHER" id="PTHR37318:SF1">
    <property type="entry name" value="BSL7504 PROTEIN"/>
    <property type="match status" value="1"/>
</dbReference>
<gene>
    <name evidence="2" type="ORF">SAMN05421812_10686</name>
</gene>
<reference evidence="2 3" key="1">
    <citation type="submission" date="2017-06" db="EMBL/GenBank/DDBJ databases">
        <authorList>
            <person name="Kim H.J."/>
            <person name="Triplett B.A."/>
        </authorList>
    </citation>
    <scope>NUCLEOTIDE SEQUENCE [LARGE SCALE GENOMIC DNA]</scope>
    <source>
        <strain evidence="2 3">CGMCC 4.5593</strain>
    </source>
</reference>
<evidence type="ECO:0000313" key="3">
    <source>
        <dbReference type="Proteomes" id="UP000198362"/>
    </source>
</evidence>
<dbReference type="AlphaFoldDB" id="A0A239MQ16"/>
<dbReference type="EMBL" id="FZPH01000006">
    <property type="protein sequence ID" value="SNT44204.1"/>
    <property type="molecule type" value="Genomic_DNA"/>
</dbReference>
<dbReference type="RefSeq" id="WP_089249748.1">
    <property type="nucleotide sequence ID" value="NZ_FZPH01000006.1"/>
</dbReference>
<name>A0A239MQ16_9ACTN</name>